<evidence type="ECO:0000313" key="2">
    <source>
        <dbReference type="EMBL" id="SNS67125.1"/>
    </source>
</evidence>
<sequence>MSTTIPLNLFLQLALALLLALMPLFKLMAQPGEARAEKIITIKVKQDKNGQVQLLDTTLTIPNGVTVHEAVESMMGNSEVAARFKNFSYRLQADSLRSSDIRTLSFQRFGDTTKVLSPVAITIKGDDARAFSTKPGADGLKTVKIGDIESIVVLKTATTVNLDSIIAAHPTAVKVKITRDEKTGESKIIRIDENGREEEIQNHLLPAKPGERNSLIIINRKVEVKEISPEDKKLLKEAGAAIETKKNETLELEHISFYPNPNDGRFNLRFAPDNKGTTRVSVMDSRGEEVFVDTVEQLSGEYNRQIDLTPFGPGIYYLQIMQGKRYHTKKILVK</sequence>
<reference evidence="3" key="1">
    <citation type="submission" date="2017-06" db="EMBL/GenBank/DDBJ databases">
        <authorList>
            <person name="Varghese N."/>
            <person name="Submissions S."/>
        </authorList>
    </citation>
    <scope>NUCLEOTIDE SEQUENCE [LARGE SCALE GENOMIC DNA]</scope>
    <source>
        <strain evidence="3">NKM1</strain>
    </source>
</reference>
<evidence type="ECO:0000259" key="1">
    <source>
        <dbReference type="Pfam" id="PF18962"/>
    </source>
</evidence>
<dbReference type="Pfam" id="PF18962">
    <property type="entry name" value="Por_Secre_tail"/>
    <property type="match status" value="1"/>
</dbReference>
<dbReference type="Proteomes" id="UP000198432">
    <property type="component" value="Unassembled WGS sequence"/>
</dbReference>
<dbReference type="AlphaFoldDB" id="A0A239GDZ6"/>
<gene>
    <name evidence="2" type="ORF">SAMN06296052_1114</name>
</gene>
<proteinExistence type="predicted"/>
<dbReference type="RefSeq" id="WP_089319571.1">
    <property type="nucleotide sequence ID" value="NZ_FZOQ01000011.1"/>
</dbReference>
<evidence type="ECO:0000313" key="3">
    <source>
        <dbReference type="Proteomes" id="UP000198432"/>
    </source>
</evidence>
<dbReference type="NCBIfam" id="TIGR04183">
    <property type="entry name" value="Por_Secre_tail"/>
    <property type="match status" value="1"/>
</dbReference>
<keyword evidence="3" id="KW-1185">Reference proteome</keyword>
<accession>A0A239GDZ6</accession>
<dbReference type="OrthoDB" id="979598at2"/>
<organism evidence="2 3">
    <name type="scientific">Pontibacter ummariensis</name>
    <dbReference type="NCBI Taxonomy" id="1610492"/>
    <lineage>
        <taxon>Bacteria</taxon>
        <taxon>Pseudomonadati</taxon>
        <taxon>Bacteroidota</taxon>
        <taxon>Cytophagia</taxon>
        <taxon>Cytophagales</taxon>
        <taxon>Hymenobacteraceae</taxon>
        <taxon>Pontibacter</taxon>
    </lineage>
</organism>
<protein>
    <submittedName>
        <fullName evidence="2">Por secretion system C-terminal sorting domain-containing protein</fullName>
    </submittedName>
</protein>
<dbReference type="InterPro" id="IPR026444">
    <property type="entry name" value="Secre_tail"/>
</dbReference>
<name>A0A239GDZ6_9BACT</name>
<dbReference type="EMBL" id="FZOQ01000011">
    <property type="protein sequence ID" value="SNS67125.1"/>
    <property type="molecule type" value="Genomic_DNA"/>
</dbReference>
<feature type="domain" description="Secretion system C-terminal sorting" evidence="1">
    <location>
        <begin position="258"/>
        <end position="333"/>
    </location>
</feature>